<proteinExistence type="predicted"/>
<comment type="caution">
    <text evidence="1">The sequence shown here is derived from an EMBL/GenBank/DDBJ whole genome shotgun (WGS) entry which is preliminary data.</text>
</comment>
<evidence type="ECO:0000313" key="1">
    <source>
        <dbReference type="EMBL" id="MPM39671.1"/>
    </source>
</evidence>
<evidence type="ECO:0008006" key="2">
    <source>
        <dbReference type="Google" id="ProtNLM"/>
    </source>
</evidence>
<reference evidence="1" key="1">
    <citation type="submission" date="2019-08" db="EMBL/GenBank/DDBJ databases">
        <authorList>
            <person name="Kucharzyk K."/>
            <person name="Murdoch R.W."/>
            <person name="Higgins S."/>
            <person name="Loffler F."/>
        </authorList>
    </citation>
    <scope>NUCLEOTIDE SEQUENCE</scope>
</reference>
<dbReference type="EMBL" id="VSSQ01008728">
    <property type="protein sequence ID" value="MPM39671.1"/>
    <property type="molecule type" value="Genomic_DNA"/>
</dbReference>
<name>A0A644ZIM2_9ZZZZ</name>
<dbReference type="AlphaFoldDB" id="A0A644ZIM2"/>
<organism evidence="1">
    <name type="scientific">bioreactor metagenome</name>
    <dbReference type="NCBI Taxonomy" id="1076179"/>
    <lineage>
        <taxon>unclassified sequences</taxon>
        <taxon>metagenomes</taxon>
        <taxon>ecological metagenomes</taxon>
    </lineage>
</organism>
<sequence length="208" mass="23551">MGELVQLGVIPFNISVLRSLFSSYNFPNDKVQALEGEGKLIRLKKGIYVVSPDVTGELLSVELIANHLYGPSYVSMESALRYYGLIPEKVFIVRSATTNRSRKFENSIATFQYVSVREDYYSIGINQKTVDKKYTFLIASPEKALSDLIITTSHINFQSVKAVETYLEDYLRLDMSAFRAMDKDIIEQCVATGKKKKALKLLLKLLSR</sequence>
<gene>
    <name evidence="1" type="ORF">SDC9_86305</name>
</gene>
<protein>
    <recommendedName>
        <fullName evidence="2">AbiEi antitoxin C-terminal domain-containing protein</fullName>
    </recommendedName>
</protein>
<accession>A0A644ZIM2</accession>